<evidence type="ECO:0000313" key="1">
    <source>
        <dbReference type="EMBL" id="KAJ8917787.1"/>
    </source>
</evidence>
<accession>A0AAV8VUP1</accession>
<dbReference type="EMBL" id="JANEYG010000030">
    <property type="protein sequence ID" value="KAJ8917787.1"/>
    <property type="molecule type" value="Genomic_DNA"/>
</dbReference>
<reference evidence="1 2" key="1">
    <citation type="journal article" date="2023" name="Insect Mol. Biol.">
        <title>Genome sequencing provides insights into the evolution of gene families encoding plant cell wall-degrading enzymes in longhorned beetles.</title>
        <authorList>
            <person name="Shin N.R."/>
            <person name="Okamura Y."/>
            <person name="Kirsch R."/>
            <person name="Pauchet Y."/>
        </authorList>
    </citation>
    <scope>NUCLEOTIDE SEQUENCE [LARGE SCALE GENOMIC DNA]</scope>
    <source>
        <strain evidence="1">EAD_L_NR</strain>
    </source>
</reference>
<dbReference type="AlphaFoldDB" id="A0AAV8VUP1"/>
<comment type="caution">
    <text evidence="1">The sequence shown here is derived from an EMBL/GenBank/DDBJ whole genome shotgun (WGS) entry which is preliminary data.</text>
</comment>
<name>A0AAV8VUP1_9CUCU</name>
<proteinExistence type="predicted"/>
<gene>
    <name evidence="1" type="ORF">NQ315_010693</name>
</gene>
<organism evidence="1 2">
    <name type="scientific">Exocentrus adspersus</name>
    <dbReference type="NCBI Taxonomy" id="1586481"/>
    <lineage>
        <taxon>Eukaryota</taxon>
        <taxon>Metazoa</taxon>
        <taxon>Ecdysozoa</taxon>
        <taxon>Arthropoda</taxon>
        <taxon>Hexapoda</taxon>
        <taxon>Insecta</taxon>
        <taxon>Pterygota</taxon>
        <taxon>Neoptera</taxon>
        <taxon>Endopterygota</taxon>
        <taxon>Coleoptera</taxon>
        <taxon>Polyphaga</taxon>
        <taxon>Cucujiformia</taxon>
        <taxon>Chrysomeloidea</taxon>
        <taxon>Cerambycidae</taxon>
        <taxon>Lamiinae</taxon>
        <taxon>Acanthocinini</taxon>
        <taxon>Exocentrus</taxon>
    </lineage>
</organism>
<sequence>MFISTVGHPVRGCEFTRGFMIIRLMLNCSSYYDEIILKLNILIRLGRFWSNCLLALNLVTRIKKIVTGV</sequence>
<evidence type="ECO:0000313" key="2">
    <source>
        <dbReference type="Proteomes" id="UP001159042"/>
    </source>
</evidence>
<protein>
    <submittedName>
        <fullName evidence="1">Uncharacterized protein</fullName>
    </submittedName>
</protein>
<keyword evidence="2" id="KW-1185">Reference proteome</keyword>
<dbReference type="Proteomes" id="UP001159042">
    <property type="component" value="Unassembled WGS sequence"/>
</dbReference>